<dbReference type="RefSeq" id="WP_175591911.1">
    <property type="nucleotide sequence ID" value="NZ_JABWGN010000009.1"/>
</dbReference>
<keyword evidence="3" id="KW-0560">Oxidoreductase</keyword>
<keyword evidence="3" id="KW-0503">Monooxygenase</keyword>
<dbReference type="PROSITE" id="PS51725">
    <property type="entry name" value="ABM"/>
    <property type="match status" value="1"/>
</dbReference>
<feature type="region of interest" description="Disordered" evidence="1">
    <location>
        <begin position="92"/>
        <end position="122"/>
    </location>
</feature>
<evidence type="ECO:0000313" key="3">
    <source>
        <dbReference type="EMBL" id="NUW34463.1"/>
    </source>
</evidence>
<protein>
    <submittedName>
        <fullName evidence="3">Antibiotic biosynthesis monooxygenase</fullName>
    </submittedName>
</protein>
<dbReference type="EMBL" id="JABWGN010000009">
    <property type="protein sequence ID" value="NUW34463.1"/>
    <property type="molecule type" value="Genomic_DNA"/>
</dbReference>
<dbReference type="SUPFAM" id="SSF54909">
    <property type="entry name" value="Dimeric alpha+beta barrel"/>
    <property type="match status" value="1"/>
</dbReference>
<accession>A0A7Y6IB52</accession>
<keyword evidence="4" id="KW-1185">Reference proteome</keyword>
<feature type="compositionally biased region" description="Polar residues" evidence="1">
    <location>
        <begin position="92"/>
        <end position="105"/>
    </location>
</feature>
<evidence type="ECO:0000259" key="2">
    <source>
        <dbReference type="PROSITE" id="PS51725"/>
    </source>
</evidence>
<feature type="compositionally biased region" description="Polar residues" evidence="1">
    <location>
        <begin position="113"/>
        <end position="122"/>
    </location>
</feature>
<dbReference type="GO" id="GO:0004497">
    <property type="term" value="F:monooxygenase activity"/>
    <property type="evidence" value="ECO:0007669"/>
    <property type="project" value="UniProtKB-KW"/>
</dbReference>
<comment type="caution">
    <text evidence="3">The sequence shown here is derived from an EMBL/GenBank/DDBJ whole genome shotgun (WGS) entry which is preliminary data.</text>
</comment>
<dbReference type="Proteomes" id="UP000586042">
    <property type="component" value="Unassembled WGS sequence"/>
</dbReference>
<proteinExistence type="predicted"/>
<dbReference type="Gene3D" id="3.30.70.100">
    <property type="match status" value="1"/>
</dbReference>
<organism evidence="3 4">
    <name type="scientific">Nonomuraea montanisoli</name>
    <dbReference type="NCBI Taxonomy" id="2741721"/>
    <lineage>
        <taxon>Bacteria</taxon>
        <taxon>Bacillati</taxon>
        <taxon>Actinomycetota</taxon>
        <taxon>Actinomycetes</taxon>
        <taxon>Streptosporangiales</taxon>
        <taxon>Streptosporangiaceae</taxon>
        <taxon>Nonomuraea</taxon>
    </lineage>
</organism>
<evidence type="ECO:0000313" key="4">
    <source>
        <dbReference type="Proteomes" id="UP000586042"/>
    </source>
</evidence>
<gene>
    <name evidence="3" type="ORF">HTZ77_23920</name>
</gene>
<dbReference type="Pfam" id="PF03992">
    <property type="entry name" value="ABM"/>
    <property type="match status" value="1"/>
</dbReference>
<evidence type="ECO:0000256" key="1">
    <source>
        <dbReference type="SAM" id="MobiDB-lite"/>
    </source>
</evidence>
<reference evidence="3 4" key="1">
    <citation type="submission" date="2020-06" db="EMBL/GenBank/DDBJ databases">
        <title>Nonomuraea sp. SMC257, a novel actinomycete isolated from soil.</title>
        <authorList>
            <person name="Chanama M."/>
        </authorList>
    </citation>
    <scope>NUCLEOTIDE SEQUENCE [LARGE SCALE GENOMIC DNA]</scope>
    <source>
        <strain evidence="3 4">SMC257</strain>
    </source>
</reference>
<dbReference type="InterPro" id="IPR011008">
    <property type="entry name" value="Dimeric_a/b-barrel"/>
</dbReference>
<name>A0A7Y6IB52_9ACTN</name>
<dbReference type="AlphaFoldDB" id="A0A7Y6IB52"/>
<sequence>MPHTEFGGAVTFVNRFLLHGPAEEFERVFAATSEFMGSRPGFLWHMLLRPLESGQDRQYVNIAAWEDEAAFRAAVRHPDFAPHAGALRALSTSEPTLYETRQTRTAALPEARQSGTAATGRP</sequence>
<feature type="domain" description="ABM" evidence="2">
    <location>
        <begin position="10"/>
        <end position="100"/>
    </location>
</feature>
<dbReference type="InterPro" id="IPR007138">
    <property type="entry name" value="ABM_dom"/>
</dbReference>